<proteinExistence type="predicted"/>
<protein>
    <submittedName>
        <fullName evidence="2">MarR family transcriptional regulator</fullName>
    </submittedName>
</protein>
<dbReference type="RefSeq" id="WP_358361803.1">
    <property type="nucleotide sequence ID" value="NZ_JBEZFP010000123.1"/>
</dbReference>
<dbReference type="Proteomes" id="UP001551482">
    <property type="component" value="Unassembled WGS sequence"/>
</dbReference>
<reference evidence="2 3" key="1">
    <citation type="submission" date="2024-06" db="EMBL/GenBank/DDBJ databases">
        <title>The Natural Products Discovery Center: Release of the First 8490 Sequenced Strains for Exploring Actinobacteria Biosynthetic Diversity.</title>
        <authorList>
            <person name="Kalkreuter E."/>
            <person name="Kautsar S.A."/>
            <person name="Yang D."/>
            <person name="Bader C.D."/>
            <person name="Teijaro C.N."/>
            <person name="Fluegel L."/>
            <person name="Davis C.M."/>
            <person name="Simpson J.R."/>
            <person name="Lauterbach L."/>
            <person name="Steele A.D."/>
            <person name="Gui C."/>
            <person name="Meng S."/>
            <person name="Li G."/>
            <person name="Viehrig K."/>
            <person name="Ye F."/>
            <person name="Su P."/>
            <person name="Kiefer A.F."/>
            <person name="Nichols A."/>
            <person name="Cepeda A.J."/>
            <person name="Yan W."/>
            <person name="Fan B."/>
            <person name="Jiang Y."/>
            <person name="Adhikari A."/>
            <person name="Zheng C.-J."/>
            <person name="Schuster L."/>
            <person name="Cowan T.M."/>
            <person name="Smanski M.J."/>
            <person name="Chevrette M.G."/>
            <person name="De Carvalho L.P.S."/>
            <person name="Shen B."/>
        </authorList>
    </citation>
    <scope>NUCLEOTIDE SEQUENCE [LARGE SCALE GENOMIC DNA]</scope>
    <source>
        <strain evidence="2 3">NPDC048946</strain>
    </source>
</reference>
<gene>
    <name evidence="2" type="ORF">AB0C36_33685</name>
</gene>
<feature type="domain" description="HTH marR-type" evidence="1">
    <location>
        <begin position="8"/>
        <end position="140"/>
    </location>
</feature>
<dbReference type="PRINTS" id="PR00598">
    <property type="entry name" value="HTHMARR"/>
</dbReference>
<dbReference type="InterPro" id="IPR036390">
    <property type="entry name" value="WH_DNA-bd_sf"/>
</dbReference>
<sequence length="151" mass="16728">MERRPPMGTRTGYRLVKVGELLVGLAEEVLAPLGVRSKHVHVMETLLAYDGLSQQDVSRLLGIDPNVLVGVIDELEAHGFAERRRNPEDRRRHLIHVTAAGRKTVDKSRTLLTEAEDAFFASLAEDEVAVLRTATDKLLAAHRAGWVPDTC</sequence>
<name>A0ABV3DRQ8_9ACTN</name>
<dbReference type="PANTHER" id="PTHR33164:SF43">
    <property type="entry name" value="HTH-TYPE TRANSCRIPTIONAL REPRESSOR YETL"/>
    <property type="match status" value="1"/>
</dbReference>
<dbReference type="SUPFAM" id="SSF46785">
    <property type="entry name" value="Winged helix' DNA-binding domain"/>
    <property type="match status" value="1"/>
</dbReference>
<dbReference type="InterPro" id="IPR036388">
    <property type="entry name" value="WH-like_DNA-bd_sf"/>
</dbReference>
<evidence type="ECO:0000313" key="3">
    <source>
        <dbReference type="Proteomes" id="UP001551482"/>
    </source>
</evidence>
<accession>A0ABV3DRQ8</accession>
<organism evidence="2 3">
    <name type="scientific">Streptodolium elevatio</name>
    <dbReference type="NCBI Taxonomy" id="3157996"/>
    <lineage>
        <taxon>Bacteria</taxon>
        <taxon>Bacillati</taxon>
        <taxon>Actinomycetota</taxon>
        <taxon>Actinomycetes</taxon>
        <taxon>Kitasatosporales</taxon>
        <taxon>Streptomycetaceae</taxon>
        <taxon>Streptodolium</taxon>
    </lineage>
</organism>
<evidence type="ECO:0000259" key="1">
    <source>
        <dbReference type="PROSITE" id="PS50995"/>
    </source>
</evidence>
<dbReference type="InterPro" id="IPR039422">
    <property type="entry name" value="MarR/SlyA-like"/>
</dbReference>
<dbReference type="SMART" id="SM00347">
    <property type="entry name" value="HTH_MARR"/>
    <property type="match status" value="1"/>
</dbReference>
<dbReference type="EMBL" id="JBEZFP010000123">
    <property type="protein sequence ID" value="MEU8138437.1"/>
    <property type="molecule type" value="Genomic_DNA"/>
</dbReference>
<dbReference type="PROSITE" id="PS50995">
    <property type="entry name" value="HTH_MARR_2"/>
    <property type="match status" value="1"/>
</dbReference>
<evidence type="ECO:0000313" key="2">
    <source>
        <dbReference type="EMBL" id="MEU8138437.1"/>
    </source>
</evidence>
<dbReference type="PANTHER" id="PTHR33164">
    <property type="entry name" value="TRANSCRIPTIONAL REGULATOR, MARR FAMILY"/>
    <property type="match status" value="1"/>
</dbReference>
<dbReference type="Pfam" id="PF01047">
    <property type="entry name" value="MarR"/>
    <property type="match status" value="1"/>
</dbReference>
<keyword evidence="3" id="KW-1185">Reference proteome</keyword>
<dbReference type="InterPro" id="IPR000835">
    <property type="entry name" value="HTH_MarR-typ"/>
</dbReference>
<comment type="caution">
    <text evidence="2">The sequence shown here is derived from an EMBL/GenBank/DDBJ whole genome shotgun (WGS) entry which is preliminary data.</text>
</comment>
<dbReference type="Gene3D" id="1.10.10.10">
    <property type="entry name" value="Winged helix-like DNA-binding domain superfamily/Winged helix DNA-binding domain"/>
    <property type="match status" value="1"/>
</dbReference>